<dbReference type="KEGG" id="dmo:Dmoj_GI26770"/>
<keyword evidence="2" id="KW-1185">Reference proteome</keyword>
<dbReference type="InParanoid" id="A0A0Q9XNB3"/>
<dbReference type="SMR" id="A0A0Q9XNB3"/>
<sequence>MVPVSTIISVIYENFLISYPFIFLIKDNTNAYFAGRVAKL</sequence>
<name>A0A0Q9XNB3_DROMO</name>
<proteinExistence type="predicted"/>
<dbReference type="AlphaFoldDB" id="A0A0Q9XNB3"/>
<gene>
    <name evidence="1" type="primary">Dmoj\GI26770</name>
    <name evidence="1" type="ORF">Dmoj_GI26770</name>
</gene>
<evidence type="ECO:0000313" key="2">
    <source>
        <dbReference type="Proteomes" id="UP000009192"/>
    </source>
</evidence>
<evidence type="ECO:0000313" key="1">
    <source>
        <dbReference type="EMBL" id="KRG06446.1"/>
    </source>
</evidence>
<accession>A0A0Q9XNB3</accession>
<protein>
    <submittedName>
        <fullName evidence="1">Uncharacterized protein</fullName>
    </submittedName>
</protein>
<dbReference type="EMBL" id="CH933809">
    <property type="protein sequence ID" value="KRG06446.1"/>
    <property type="molecule type" value="Genomic_DNA"/>
</dbReference>
<dbReference type="Proteomes" id="UP000009192">
    <property type="component" value="Unassembled WGS sequence"/>
</dbReference>
<reference evidence="1 2" key="1">
    <citation type="journal article" date="2007" name="Nature">
        <title>Evolution of genes and genomes on the Drosophila phylogeny.</title>
        <authorList>
            <consortium name="Drosophila 12 Genomes Consortium"/>
            <person name="Clark A.G."/>
            <person name="Eisen M.B."/>
            <person name="Smith D.R."/>
            <person name="Bergman C.M."/>
            <person name="Oliver B."/>
            <person name="Markow T.A."/>
            <person name="Kaufman T.C."/>
            <person name="Kellis M."/>
            <person name="Gelbart W."/>
            <person name="Iyer V.N."/>
            <person name="Pollard D.A."/>
            <person name="Sackton T.B."/>
            <person name="Larracuente A.M."/>
            <person name="Singh N.D."/>
            <person name="Abad J.P."/>
            <person name="Abt D.N."/>
            <person name="Adryan B."/>
            <person name="Aguade M."/>
            <person name="Akashi H."/>
            <person name="Anderson W.W."/>
            <person name="Aquadro C.F."/>
            <person name="Ardell D.H."/>
            <person name="Arguello R."/>
            <person name="Artieri C.G."/>
            <person name="Barbash D.A."/>
            <person name="Barker D."/>
            <person name="Barsanti P."/>
            <person name="Batterham P."/>
            <person name="Batzoglou S."/>
            <person name="Begun D."/>
            <person name="Bhutkar A."/>
            <person name="Blanco E."/>
            <person name="Bosak S.A."/>
            <person name="Bradley R.K."/>
            <person name="Brand A.D."/>
            <person name="Brent M.R."/>
            <person name="Brooks A.N."/>
            <person name="Brown R.H."/>
            <person name="Butlin R.K."/>
            <person name="Caggese C."/>
            <person name="Calvi B.R."/>
            <person name="Bernardo de Carvalho A."/>
            <person name="Caspi A."/>
            <person name="Castrezana S."/>
            <person name="Celniker S.E."/>
            <person name="Chang J.L."/>
            <person name="Chapple C."/>
            <person name="Chatterji S."/>
            <person name="Chinwalla A."/>
            <person name="Civetta A."/>
            <person name="Clifton S.W."/>
            <person name="Comeron J.M."/>
            <person name="Costello J.C."/>
            <person name="Coyne J.A."/>
            <person name="Daub J."/>
            <person name="David R.G."/>
            <person name="Delcher A.L."/>
            <person name="Delehaunty K."/>
            <person name="Do C.B."/>
            <person name="Ebling H."/>
            <person name="Edwards K."/>
            <person name="Eickbush T."/>
            <person name="Evans J.D."/>
            <person name="Filipski A."/>
            <person name="Findeiss S."/>
            <person name="Freyhult E."/>
            <person name="Fulton L."/>
            <person name="Fulton R."/>
            <person name="Garcia A.C."/>
            <person name="Gardiner A."/>
            <person name="Garfield D.A."/>
            <person name="Garvin B.E."/>
            <person name="Gibson G."/>
            <person name="Gilbert D."/>
            <person name="Gnerre S."/>
            <person name="Godfrey J."/>
            <person name="Good R."/>
            <person name="Gotea V."/>
            <person name="Gravely B."/>
            <person name="Greenberg A.J."/>
            <person name="Griffiths-Jones S."/>
            <person name="Gross S."/>
            <person name="Guigo R."/>
            <person name="Gustafson E.A."/>
            <person name="Haerty W."/>
            <person name="Hahn M.W."/>
            <person name="Halligan D.L."/>
            <person name="Halpern A.L."/>
            <person name="Halter G.M."/>
            <person name="Han M.V."/>
            <person name="Heger A."/>
            <person name="Hillier L."/>
            <person name="Hinrichs A.S."/>
            <person name="Holmes I."/>
            <person name="Hoskins R.A."/>
            <person name="Hubisz M.J."/>
            <person name="Hultmark D."/>
            <person name="Huntley M.A."/>
            <person name="Jaffe D.B."/>
            <person name="Jagadeeshan S."/>
            <person name="Jeck W.R."/>
            <person name="Johnson J."/>
            <person name="Jones C.D."/>
            <person name="Jordan W.C."/>
            <person name="Karpen G.H."/>
            <person name="Kataoka E."/>
            <person name="Keightley P.D."/>
            <person name="Kheradpour P."/>
            <person name="Kirkness E.F."/>
            <person name="Koerich L.B."/>
            <person name="Kristiansen K."/>
            <person name="Kudrna D."/>
            <person name="Kulathinal R.J."/>
            <person name="Kumar S."/>
            <person name="Kwok R."/>
            <person name="Lander E."/>
            <person name="Langley C.H."/>
            <person name="Lapoint R."/>
            <person name="Lazzaro B.P."/>
            <person name="Lee S.J."/>
            <person name="Levesque L."/>
            <person name="Li R."/>
            <person name="Lin C.F."/>
            <person name="Lin M.F."/>
            <person name="Lindblad-Toh K."/>
            <person name="Llopart A."/>
            <person name="Long M."/>
            <person name="Low L."/>
            <person name="Lozovsky E."/>
            <person name="Lu J."/>
            <person name="Luo M."/>
            <person name="Machado C.A."/>
            <person name="Makalowski W."/>
            <person name="Marzo M."/>
            <person name="Matsuda M."/>
            <person name="Matzkin L."/>
            <person name="McAllister B."/>
            <person name="McBride C.S."/>
            <person name="McKernan B."/>
            <person name="McKernan K."/>
            <person name="Mendez-Lago M."/>
            <person name="Minx P."/>
            <person name="Mollenhauer M.U."/>
            <person name="Montooth K."/>
            <person name="Mount S.M."/>
            <person name="Mu X."/>
            <person name="Myers E."/>
            <person name="Negre B."/>
            <person name="Newfeld S."/>
            <person name="Nielsen R."/>
            <person name="Noor M.A."/>
            <person name="O'Grady P."/>
            <person name="Pachter L."/>
            <person name="Papaceit M."/>
            <person name="Parisi M.J."/>
            <person name="Parisi M."/>
            <person name="Parts L."/>
            <person name="Pedersen J.S."/>
            <person name="Pesole G."/>
            <person name="Phillippy A.M."/>
            <person name="Ponting C.P."/>
            <person name="Pop M."/>
            <person name="Porcelli D."/>
            <person name="Powell J.R."/>
            <person name="Prohaska S."/>
            <person name="Pruitt K."/>
            <person name="Puig M."/>
            <person name="Quesneville H."/>
            <person name="Ram K.R."/>
            <person name="Rand D."/>
            <person name="Rasmussen M.D."/>
            <person name="Reed L.K."/>
            <person name="Reenan R."/>
            <person name="Reily A."/>
            <person name="Remington K.A."/>
            <person name="Rieger T.T."/>
            <person name="Ritchie M.G."/>
            <person name="Robin C."/>
            <person name="Rogers Y.H."/>
            <person name="Rohde C."/>
            <person name="Rozas J."/>
            <person name="Rubenfield M.J."/>
            <person name="Ruiz A."/>
            <person name="Russo S."/>
            <person name="Salzberg S.L."/>
            <person name="Sanchez-Gracia A."/>
            <person name="Saranga D.J."/>
            <person name="Sato H."/>
            <person name="Schaeffer S.W."/>
            <person name="Schatz M.C."/>
            <person name="Schlenke T."/>
            <person name="Schwartz R."/>
            <person name="Segarra C."/>
            <person name="Singh R.S."/>
            <person name="Sirot L."/>
            <person name="Sirota M."/>
            <person name="Sisneros N.B."/>
            <person name="Smith C.D."/>
            <person name="Smith T.F."/>
            <person name="Spieth J."/>
            <person name="Stage D.E."/>
            <person name="Stark A."/>
            <person name="Stephan W."/>
            <person name="Strausberg R.L."/>
            <person name="Strempel S."/>
            <person name="Sturgill D."/>
            <person name="Sutton G."/>
            <person name="Sutton G.G."/>
            <person name="Tao W."/>
            <person name="Teichmann S."/>
            <person name="Tobari Y.N."/>
            <person name="Tomimura Y."/>
            <person name="Tsolas J.M."/>
            <person name="Valente V.L."/>
            <person name="Venter E."/>
            <person name="Venter J.C."/>
            <person name="Vicario S."/>
            <person name="Vieira F.G."/>
            <person name="Vilella A.J."/>
            <person name="Villasante A."/>
            <person name="Walenz B."/>
            <person name="Wang J."/>
            <person name="Wasserman M."/>
            <person name="Watts T."/>
            <person name="Wilson D."/>
            <person name="Wilson R.K."/>
            <person name="Wing R.A."/>
            <person name="Wolfner M.F."/>
            <person name="Wong A."/>
            <person name="Wong G.K."/>
            <person name="Wu C.I."/>
            <person name="Wu G."/>
            <person name="Yamamoto D."/>
            <person name="Yang H.P."/>
            <person name="Yang S.P."/>
            <person name="Yorke J.A."/>
            <person name="Yoshida K."/>
            <person name="Zdobnov E."/>
            <person name="Zhang P."/>
            <person name="Zhang Y."/>
            <person name="Zimin A.V."/>
            <person name="Baldwin J."/>
            <person name="Abdouelleil A."/>
            <person name="Abdulkadir J."/>
            <person name="Abebe A."/>
            <person name="Abera B."/>
            <person name="Abreu J."/>
            <person name="Acer S.C."/>
            <person name="Aftuck L."/>
            <person name="Alexander A."/>
            <person name="An P."/>
            <person name="Anderson E."/>
            <person name="Anderson S."/>
            <person name="Arachi H."/>
            <person name="Azer M."/>
            <person name="Bachantsang P."/>
            <person name="Barry A."/>
            <person name="Bayul T."/>
            <person name="Berlin A."/>
            <person name="Bessette D."/>
            <person name="Bloom T."/>
            <person name="Blye J."/>
            <person name="Boguslavskiy L."/>
            <person name="Bonnet C."/>
            <person name="Boukhgalter B."/>
            <person name="Bourzgui I."/>
            <person name="Brown A."/>
            <person name="Cahill P."/>
            <person name="Channer S."/>
            <person name="Cheshatsang Y."/>
            <person name="Chuda L."/>
            <person name="Citroen M."/>
            <person name="Collymore A."/>
            <person name="Cooke P."/>
            <person name="Costello M."/>
            <person name="D'Aco K."/>
            <person name="Daza R."/>
            <person name="De Haan G."/>
            <person name="DeGray S."/>
            <person name="DeMaso C."/>
            <person name="Dhargay N."/>
            <person name="Dooley K."/>
            <person name="Dooley E."/>
            <person name="Doricent M."/>
            <person name="Dorje P."/>
            <person name="Dorjee K."/>
            <person name="Dupes A."/>
            <person name="Elong R."/>
            <person name="Falk J."/>
            <person name="Farina A."/>
            <person name="Faro S."/>
            <person name="Ferguson D."/>
            <person name="Fisher S."/>
            <person name="Foley C.D."/>
            <person name="Franke A."/>
            <person name="Friedrich D."/>
            <person name="Gadbois L."/>
            <person name="Gearin G."/>
            <person name="Gearin C.R."/>
            <person name="Giannoukos G."/>
            <person name="Goode T."/>
            <person name="Graham J."/>
            <person name="Grandbois E."/>
            <person name="Grewal S."/>
            <person name="Gyaltsen K."/>
            <person name="Hafez N."/>
            <person name="Hagos B."/>
            <person name="Hall J."/>
            <person name="Henson C."/>
            <person name="Hollinger A."/>
            <person name="Honan T."/>
            <person name="Huard M.D."/>
            <person name="Hughes L."/>
            <person name="Hurhula B."/>
            <person name="Husby M.E."/>
            <person name="Kamat A."/>
            <person name="Kanga B."/>
            <person name="Kashin S."/>
            <person name="Khazanovich D."/>
            <person name="Kisner P."/>
            <person name="Lance K."/>
            <person name="Lara M."/>
            <person name="Lee W."/>
            <person name="Lennon N."/>
            <person name="Letendre F."/>
            <person name="LeVine R."/>
            <person name="Lipovsky A."/>
            <person name="Liu X."/>
            <person name="Liu J."/>
            <person name="Liu S."/>
            <person name="Lokyitsang T."/>
            <person name="Lokyitsang Y."/>
            <person name="Lubonja R."/>
            <person name="Lui A."/>
            <person name="MacDonald P."/>
            <person name="Magnisalis V."/>
            <person name="Maru K."/>
            <person name="Matthews C."/>
            <person name="McCusker W."/>
            <person name="McDonough S."/>
            <person name="Mehta T."/>
            <person name="Meldrim J."/>
            <person name="Meneus L."/>
            <person name="Mihai O."/>
            <person name="Mihalev A."/>
            <person name="Mihova T."/>
            <person name="Mittelman R."/>
            <person name="Mlenga V."/>
            <person name="Montmayeur A."/>
            <person name="Mulrain L."/>
            <person name="Navidi A."/>
            <person name="Naylor J."/>
            <person name="Negash T."/>
            <person name="Nguyen T."/>
            <person name="Nguyen N."/>
            <person name="Nicol R."/>
            <person name="Norbu C."/>
            <person name="Norbu N."/>
            <person name="Novod N."/>
            <person name="O'Neill B."/>
            <person name="Osman S."/>
            <person name="Markiewicz E."/>
            <person name="Oyono O.L."/>
            <person name="Patti C."/>
            <person name="Phunkhang P."/>
            <person name="Pierre F."/>
            <person name="Priest M."/>
            <person name="Raghuraman S."/>
            <person name="Rege F."/>
            <person name="Reyes R."/>
            <person name="Rise C."/>
            <person name="Rogov P."/>
            <person name="Ross K."/>
            <person name="Ryan E."/>
            <person name="Settipalli S."/>
            <person name="Shea T."/>
            <person name="Sherpa N."/>
            <person name="Shi L."/>
            <person name="Shih D."/>
            <person name="Sparrow T."/>
            <person name="Spaulding J."/>
            <person name="Stalker J."/>
            <person name="Stange-Thomann N."/>
            <person name="Stavropoulos S."/>
            <person name="Stone C."/>
            <person name="Strader C."/>
            <person name="Tesfaye S."/>
            <person name="Thomson T."/>
            <person name="Thoulutsang Y."/>
            <person name="Thoulutsang D."/>
            <person name="Topham K."/>
            <person name="Topping I."/>
            <person name="Tsamla T."/>
            <person name="Vassiliev H."/>
            <person name="Vo A."/>
            <person name="Wangchuk T."/>
            <person name="Wangdi T."/>
            <person name="Weiand M."/>
            <person name="Wilkinson J."/>
            <person name="Wilson A."/>
            <person name="Yadav S."/>
            <person name="Young G."/>
            <person name="Yu Q."/>
            <person name="Zembek L."/>
            <person name="Zhong D."/>
            <person name="Zimmer A."/>
            <person name="Zwirko Z."/>
            <person name="Jaffe D.B."/>
            <person name="Alvarez P."/>
            <person name="Brockman W."/>
            <person name="Butler J."/>
            <person name="Chin C."/>
            <person name="Gnerre S."/>
            <person name="Grabherr M."/>
            <person name="Kleber M."/>
            <person name="Mauceli E."/>
            <person name="MacCallum I."/>
        </authorList>
    </citation>
    <scope>NUCLEOTIDE SEQUENCE [LARGE SCALE GENOMIC DNA]</scope>
    <source>
        <strain evidence="2">Tucson 15081-1352.22</strain>
    </source>
</reference>
<organism evidence="1 2">
    <name type="scientific">Drosophila mojavensis</name>
    <name type="common">Fruit fly</name>
    <dbReference type="NCBI Taxonomy" id="7230"/>
    <lineage>
        <taxon>Eukaryota</taxon>
        <taxon>Metazoa</taxon>
        <taxon>Ecdysozoa</taxon>
        <taxon>Arthropoda</taxon>
        <taxon>Hexapoda</taxon>
        <taxon>Insecta</taxon>
        <taxon>Pterygota</taxon>
        <taxon>Neoptera</taxon>
        <taxon>Endopterygota</taxon>
        <taxon>Diptera</taxon>
        <taxon>Brachycera</taxon>
        <taxon>Muscomorpha</taxon>
        <taxon>Ephydroidea</taxon>
        <taxon>Drosophilidae</taxon>
        <taxon>Drosophila</taxon>
    </lineage>
</organism>